<gene>
    <name evidence="1" type="ORF">ICL16_30945</name>
</gene>
<proteinExistence type="predicted"/>
<dbReference type="RefSeq" id="WP_190835427.1">
    <property type="nucleotide sequence ID" value="NZ_CAWPPI010000092.1"/>
</dbReference>
<sequence length="239" mass="26446">MTLTNDIKQFQMNTAKSMEILAEAYRLANKLSECSVDELPSQFAQLQNLCEQALAQTRYTASNLIEINLKWGSAPIQHYLSKQLSTGDATGSTVKVEHSPLQLTTGAEKTTQPQAGDLTVLIESAKEFIDKTVDVSGQFLNQAVKTGKNLPATMMIATSLTGVALTRTVNFVDKVISPLIELNNRVATKPGMPLSENSWLAIIKEISDKTEEYFGIDGEVVAAYEMQKEQEEDERERRL</sequence>
<keyword evidence="2" id="KW-1185">Reference proteome</keyword>
<dbReference type="Proteomes" id="UP000629098">
    <property type="component" value="Unassembled WGS sequence"/>
</dbReference>
<organism evidence="1 2">
    <name type="scientific">Iningainema tapete BLCC-T55</name>
    <dbReference type="NCBI Taxonomy" id="2748662"/>
    <lineage>
        <taxon>Bacteria</taxon>
        <taxon>Bacillati</taxon>
        <taxon>Cyanobacteriota</taxon>
        <taxon>Cyanophyceae</taxon>
        <taxon>Nostocales</taxon>
        <taxon>Scytonemataceae</taxon>
        <taxon>Iningainema tapete</taxon>
    </lineage>
</organism>
<dbReference type="EMBL" id="JACXAE010000092">
    <property type="protein sequence ID" value="MBD2776356.1"/>
    <property type="molecule type" value="Genomic_DNA"/>
</dbReference>
<protein>
    <submittedName>
        <fullName evidence="1">Uncharacterized protein</fullName>
    </submittedName>
</protein>
<comment type="caution">
    <text evidence="1">The sequence shown here is derived from an EMBL/GenBank/DDBJ whole genome shotgun (WGS) entry which is preliminary data.</text>
</comment>
<accession>A0A8J7C9U0</accession>
<dbReference type="AlphaFoldDB" id="A0A8J7C9U0"/>
<reference evidence="1" key="1">
    <citation type="submission" date="2020-09" db="EMBL/GenBank/DDBJ databases">
        <title>Iningainema tapete sp. nov. (Scytonemataceae, Cyanobacteria) from greenhouses in central Florida (USA) produces two types of nodularin with biosynthetic potential for microcystin-LR and anabaenopeptins.</title>
        <authorList>
            <person name="Berthold D.E."/>
            <person name="Lefler F.W."/>
            <person name="Huang I.-S."/>
            <person name="Abdulla H."/>
            <person name="Zimba P.V."/>
            <person name="Laughinghouse H.D. IV."/>
        </authorList>
    </citation>
    <scope>NUCLEOTIDE SEQUENCE</scope>
    <source>
        <strain evidence="1">BLCCT55</strain>
    </source>
</reference>
<evidence type="ECO:0000313" key="1">
    <source>
        <dbReference type="EMBL" id="MBD2776356.1"/>
    </source>
</evidence>
<name>A0A8J7C9U0_9CYAN</name>
<evidence type="ECO:0000313" key="2">
    <source>
        <dbReference type="Proteomes" id="UP000629098"/>
    </source>
</evidence>